<dbReference type="SUPFAM" id="SSF56349">
    <property type="entry name" value="DNA breaking-rejoining enzymes"/>
    <property type="match status" value="1"/>
</dbReference>
<feature type="domain" description="Tyr recombinase" evidence="3">
    <location>
        <begin position="1307"/>
        <end position="1486"/>
    </location>
</feature>
<feature type="region of interest" description="Disordered" evidence="2">
    <location>
        <begin position="185"/>
        <end position="222"/>
    </location>
</feature>
<dbReference type="InterPro" id="IPR002104">
    <property type="entry name" value="Integrase_catalytic"/>
</dbReference>
<dbReference type="InterPro" id="IPR029063">
    <property type="entry name" value="SAM-dependent_MTases_sf"/>
</dbReference>
<dbReference type="OrthoDB" id="425103at2759"/>
<dbReference type="InterPro" id="IPR013762">
    <property type="entry name" value="Integrase-like_cat_sf"/>
</dbReference>
<name>A0A1Q9ESR0_SYMMI</name>
<keyword evidence="1" id="KW-0233">DNA recombination</keyword>
<dbReference type="EMBL" id="LSRX01000079">
    <property type="protein sequence ID" value="OLQ10421.1"/>
    <property type="molecule type" value="Genomic_DNA"/>
</dbReference>
<feature type="compositionally biased region" description="Basic and acidic residues" evidence="2">
    <location>
        <begin position="194"/>
        <end position="216"/>
    </location>
</feature>
<reference evidence="4 5" key="1">
    <citation type="submission" date="2016-02" db="EMBL/GenBank/DDBJ databases">
        <title>Genome analysis of coral dinoflagellate symbionts highlights evolutionary adaptations to a symbiotic lifestyle.</title>
        <authorList>
            <person name="Aranda M."/>
            <person name="Li Y."/>
            <person name="Liew Y.J."/>
            <person name="Baumgarten S."/>
            <person name="Simakov O."/>
            <person name="Wilson M."/>
            <person name="Piel J."/>
            <person name="Ashoor H."/>
            <person name="Bougouffa S."/>
            <person name="Bajic V.B."/>
            <person name="Ryu T."/>
            <person name="Ravasi T."/>
            <person name="Bayer T."/>
            <person name="Micklem G."/>
            <person name="Kim H."/>
            <person name="Bhak J."/>
            <person name="Lajeunesse T.C."/>
            <person name="Voolstra C.R."/>
        </authorList>
    </citation>
    <scope>NUCLEOTIDE SEQUENCE [LARGE SCALE GENOMIC DNA]</scope>
    <source>
        <strain evidence="4 5">CCMP2467</strain>
    </source>
</reference>
<organism evidence="4 5">
    <name type="scientific">Symbiodinium microadriaticum</name>
    <name type="common">Dinoflagellate</name>
    <name type="synonym">Zooxanthella microadriatica</name>
    <dbReference type="NCBI Taxonomy" id="2951"/>
    <lineage>
        <taxon>Eukaryota</taxon>
        <taxon>Sar</taxon>
        <taxon>Alveolata</taxon>
        <taxon>Dinophyceae</taxon>
        <taxon>Suessiales</taxon>
        <taxon>Symbiodiniaceae</taxon>
        <taxon>Symbiodinium</taxon>
    </lineage>
</organism>
<dbReference type="InterPro" id="IPR011010">
    <property type="entry name" value="DNA_brk_join_enz"/>
</dbReference>
<sequence length="1685" mass="187984">DWESRVDLCLALGTSMVGMNADRMAVSPAKRAQRLHRDEVGKQGMPARISKKIPGALTRHALDEISRLLVEALGDEKGEQVRALFLKYCRLHLFTKNISPGQKREVLTLVHGLDRLVQRDLLGCADLLVQRLKAIELVLNGASWQVAQNIELVPLDQERISSVAEAQEATRAFKSDFRVQRDLGKGFKGWTPKGGEKGKSIKGKDGGKGGKGKETGAPRTEPIYSGEEVKVAKWTSWSNVEPALPFGHIGSISALDLADGGVRELLLDPQLFLRPGFEEEAIKSSKVMVRDEDWSDLALGLVRFNLCCVLPESALLHANGKPIHNGLFGVEKGEQANGHEVHRLIMNLIPINSVSRSVEGDTGTLPLLSQMNSLELHPDEHLVVSSEDLRCMFYLFALPEQWFPMLSFNRPVPSELVPPHVDEPCYLCSKVLPMGYLNSVGVAQHLHRNLISRAQGGPTRCVGSAEVRKDRPASLADPLWRVYLDNFDLLEKENPEAASVIKGSTPPDLEPILEEYFRWGVPLNPKKSVRRATFAEIQGAEIDGCAGTARPKKDKLQKYVGATLSLLRVGKATQKQMQVICGGLVYFAMFRRPLMSCLNYVWRFIHSFDLTSAKVLRIPTGVMSELLVFLGLLPLVHMDFRTSVSSVVTASDASNLGGGICASSGITSLGDSVASAEFRGDSSVDVPEAGVVCIGLFDGISAMRVALECIRARVVLHISVESDPTCRRVVETHFPDVVHYEDVAAIDQSCCDEWATKASSAKLVLVGAGPPYHNGAEASPTGSRSPLHCLVQPIVSMLRSSFNWCHVHFFHESFFTMDVSDREAHTRSSQVLPYRACAGGLSLCRRERLYWFDWGLDSEEGVILHPPGSSHPSGYGDIRFECPSDPLQFLEKGWNLHPDSSHLPAFTVPQASSTGSPAAAGLHRCGPSEKERWKNDRFRFPPFQCLDRHLVWRKDEARPPNARERERMLGFPVDYTYNCLNKTDTKKSPVHHDDVRLSLLGNTSSVPVVAFFFLQLLSPLGLCLVTSLKELLQVLAGQSLKYGAALLSWRALHQARVPSSSEETLVRKLLTQVSSKGEDFLVSVGASSRSYQKFRNSIPAALWSWREICGWKWKPCDDHINRLELRAIYTTIRWRVLRQKQLRIRFLHLTDSMVCLHVLNRGRSSSLKIQTLMYRLCSLVLATGLHLIPAYVSTNSNPADRPSRRARVRKKWARSITVAPKTRARYDSALRQFYLFAKLYRRRVPDEPSALDSLFSEYIEFLWEEGESISAATDGLSGLQDLKPSLRGCLALSWRLVKTWQKNEMPSRAAPLPEELLQALSGAFALKGQSQMALAVQVAFYSLLRTGELLSLQASQVQISPRQDFAVLNLGLTKTSQRSGTDDSVTLRVGHVCRALAHWKQAVAPSAFLIPFSSYLFRKHFQEGLERLKLGQWGFRPYSLRRGGATMYFQKNPSFDAVRQLGRWSSDRTARIYLNDAMASLALMRLDVTSKPLALPFQWYHRQLRLDREDSDSFRLLTSQLPTLRAFWACPFFSALGTVIVALQQTQYDKISSLRIFARLDDVLNELASLLNLDVASAPVLSQRRQEAIIPYGRDGRKSTTAQLHLDLRVGSKLRVVDQPDWDQAKYGELCQVMEAPEELAKQGHVQLLFPGDGLKKSVTRFLGGWWIEAAIKGELDKIPVVPAE</sequence>
<dbReference type="Proteomes" id="UP000186817">
    <property type="component" value="Unassembled WGS sequence"/>
</dbReference>
<dbReference type="SUPFAM" id="SSF53335">
    <property type="entry name" value="S-adenosyl-L-methionine-dependent methyltransferases"/>
    <property type="match status" value="1"/>
</dbReference>
<dbReference type="PANTHER" id="PTHR34605">
    <property type="entry name" value="PHAGE_INTEGRASE DOMAIN-CONTAINING PROTEIN"/>
    <property type="match status" value="1"/>
</dbReference>
<dbReference type="GO" id="GO:0006310">
    <property type="term" value="P:DNA recombination"/>
    <property type="evidence" value="ECO:0007669"/>
    <property type="project" value="UniProtKB-KW"/>
</dbReference>
<dbReference type="Gene3D" id="1.10.443.10">
    <property type="entry name" value="Intergrase catalytic core"/>
    <property type="match status" value="1"/>
</dbReference>
<evidence type="ECO:0000256" key="1">
    <source>
        <dbReference type="ARBA" id="ARBA00023172"/>
    </source>
</evidence>
<dbReference type="PROSITE" id="PS51898">
    <property type="entry name" value="TYR_RECOMBINASE"/>
    <property type="match status" value="1"/>
</dbReference>
<dbReference type="PANTHER" id="PTHR34605:SF3">
    <property type="entry name" value="P CELL-TYPE AGGLUTINATION PROTEIN MAP4-LIKE-RELATED"/>
    <property type="match status" value="1"/>
</dbReference>
<feature type="non-terminal residue" evidence="4">
    <location>
        <position position="1"/>
    </location>
</feature>
<keyword evidence="5" id="KW-1185">Reference proteome</keyword>
<evidence type="ECO:0000313" key="5">
    <source>
        <dbReference type="Proteomes" id="UP000186817"/>
    </source>
</evidence>
<evidence type="ECO:0000313" key="4">
    <source>
        <dbReference type="EMBL" id="OLQ10421.1"/>
    </source>
</evidence>
<proteinExistence type="predicted"/>
<evidence type="ECO:0000256" key="2">
    <source>
        <dbReference type="SAM" id="MobiDB-lite"/>
    </source>
</evidence>
<dbReference type="GO" id="GO:0015074">
    <property type="term" value="P:DNA integration"/>
    <property type="evidence" value="ECO:0007669"/>
    <property type="project" value="InterPro"/>
</dbReference>
<dbReference type="InterPro" id="IPR052925">
    <property type="entry name" value="Phage_Integrase-like_Recomb"/>
</dbReference>
<protein>
    <recommendedName>
        <fullName evidence="3">Tyr recombinase domain-containing protein</fullName>
    </recommendedName>
</protein>
<gene>
    <name evidence="4" type="ORF">AK812_SmicGene5868</name>
</gene>
<dbReference type="GO" id="GO:0003677">
    <property type="term" value="F:DNA binding"/>
    <property type="evidence" value="ECO:0007669"/>
    <property type="project" value="InterPro"/>
</dbReference>
<dbReference type="OMA" id="CIRARVV"/>
<dbReference type="Gene3D" id="3.40.50.150">
    <property type="entry name" value="Vaccinia Virus protein VP39"/>
    <property type="match status" value="1"/>
</dbReference>
<accession>A0A1Q9ESR0</accession>
<evidence type="ECO:0000259" key="3">
    <source>
        <dbReference type="PROSITE" id="PS51898"/>
    </source>
</evidence>
<comment type="caution">
    <text evidence="4">The sequence shown here is derived from an EMBL/GenBank/DDBJ whole genome shotgun (WGS) entry which is preliminary data.</text>
</comment>